<feature type="domain" description="HTH lysR-type" evidence="5">
    <location>
        <begin position="41"/>
        <end position="98"/>
    </location>
</feature>
<dbReference type="PANTHER" id="PTHR30346:SF30">
    <property type="entry name" value="SMALL NEUTRAL PROTEASE REGULATORY PROTEIN"/>
    <property type="match status" value="1"/>
</dbReference>
<dbReference type="InterPro" id="IPR000847">
    <property type="entry name" value="LysR_HTH_N"/>
</dbReference>
<evidence type="ECO:0000313" key="7">
    <source>
        <dbReference type="Proteomes" id="UP001500503"/>
    </source>
</evidence>
<comment type="similarity">
    <text evidence="1">Belongs to the LysR transcriptional regulatory family.</text>
</comment>
<protein>
    <submittedName>
        <fullName evidence="6">LysR family transcriptional regulator</fullName>
    </submittedName>
</protein>
<evidence type="ECO:0000259" key="5">
    <source>
        <dbReference type="PROSITE" id="PS50931"/>
    </source>
</evidence>
<dbReference type="PRINTS" id="PR00039">
    <property type="entry name" value="HTHLYSR"/>
</dbReference>
<dbReference type="CDD" id="cd05466">
    <property type="entry name" value="PBP2_LTTR_substrate"/>
    <property type="match status" value="1"/>
</dbReference>
<dbReference type="PROSITE" id="PS50931">
    <property type="entry name" value="HTH_LYSR"/>
    <property type="match status" value="1"/>
</dbReference>
<dbReference type="EMBL" id="BAABHF010000059">
    <property type="protein sequence ID" value="GAA4518271.1"/>
    <property type="molecule type" value="Genomic_DNA"/>
</dbReference>
<dbReference type="InterPro" id="IPR005119">
    <property type="entry name" value="LysR_subst-bd"/>
</dbReference>
<keyword evidence="2" id="KW-0805">Transcription regulation</keyword>
<dbReference type="InterPro" id="IPR036388">
    <property type="entry name" value="WH-like_DNA-bd_sf"/>
</dbReference>
<dbReference type="Pfam" id="PF00126">
    <property type="entry name" value="HTH_1"/>
    <property type="match status" value="1"/>
</dbReference>
<dbReference type="InterPro" id="IPR036390">
    <property type="entry name" value="WH_DNA-bd_sf"/>
</dbReference>
<proteinExistence type="inferred from homology"/>
<dbReference type="Gene3D" id="3.40.190.290">
    <property type="match status" value="1"/>
</dbReference>
<keyword evidence="3" id="KW-0238">DNA-binding</keyword>
<organism evidence="6 7">
    <name type="scientific">Actinoallomurus oryzae</name>
    <dbReference type="NCBI Taxonomy" id="502180"/>
    <lineage>
        <taxon>Bacteria</taxon>
        <taxon>Bacillati</taxon>
        <taxon>Actinomycetota</taxon>
        <taxon>Actinomycetes</taxon>
        <taxon>Streptosporangiales</taxon>
        <taxon>Thermomonosporaceae</taxon>
        <taxon>Actinoallomurus</taxon>
    </lineage>
</organism>
<dbReference type="PANTHER" id="PTHR30346">
    <property type="entry name" value="TRANSCRIPTIONAL DUAL REGULATOR HCAR-RELATED"/>
    <property type="match status" value="1"/>
</dbReference>
<sequence length="331" mass="35931">MWDDGAARDAAPFLPARLYGGSDLAYRAKTGFFCASYNFFMTLRQFEYLIAVAEEHSFTRAAERLLVSQPALSHQIKVLEDEVGGPLLDRLARTVEVTELGNAFLPHAIAAVRSTDEATSAARAVGRLSGGELRVATLRSIALGIIPRAIRVWRHEHPRVRVRIREFSHVDLLTAEMLHGGADVAIGPAPTSWTGPCRALGPEEFLVVLPYDDPELRNGGGSIDLRRLSDRLWVLYAPDFGLAPFVGAACARAGFTPRAAVRTHHTATAVELAAAGLGPALVPANVVGPDFERCTIRPDPPIRRELVAFTRQYVSPPASAFIETLAEHATL</sequence>
<accession>A0ABP8R502</accession>
<dbReference type="Proteomes" id="UP001500503">
    <property type="component" value="Unassembled WGS sequence"/>
</dbReference>
<evidence type="ECO:0000256" key="1">
    <source>
        <dbReference type="ARBA" id="ARBA00009437"/>
    </source>
</evidence>
<dbReference type="Gene3D" id="1.10.10.10">
    <property type="entry name" value="Winged helix-like DNA-binding domain superfamily/Winged helix DNA-binding domain"/>
    <property type="match status" value="1"/>
</dbReference>
<evidence type="ECO:0000256" key="4">
    <source>
        <dbReference type="ARBA" id="ARBA00023163"/>
    </source>
</evidence>
<name>A0ABP8R502_9ACTN</name>
<gene>
    <name evidence="6" type="ORF">GCM10023191_092150</name>
</gene>
<keyword evidence="7" id="KW-1185">Reference proteome</keyword>
<dbReference type="SUPFAM" id="SSF46785">
    <property type="entry name" value="Winged helix' DNA-binding domain"/>
    <property type="match status" value="1"/>
</dbReference>
<dbReference type="SUPFAM" id="SSF53850">
    <property type="entry name" value="Periplasmic binding protein-like II"/>
    <property type="match status" value="1"/>
</dbReference>
<evidence type="ECO:0000256" key="3">
    <source>
        <dbReference type="ARBA" id="ARBA00023125"/>
    </source>
</evidence>
<comment type="caution">
    <text evidence="6">The sequence shown here is derived from an EMBL/GenBank/DDBJ whole genome shotgun (WGS) entry which is preliminary data.</text>
</comment>
<reference evidence="7" key="1">
    <citation type="journal article" date="2019" name="Int. J. Syst. Evol. Microbiol.">
        <title>The Global Catalogue of Microorganisms (GCM) 10K type strain sequencing project: providing services to taxonomists for standard genome sequencing and annotation.</title>
        <authorList>
            <consortium name="The Broad Institute Genomics Platform"/>
            <consortium name="The Broad Institute Genome Sequencing Center for Infectious Disease"/>
            <person name="Wu L."/>
            <person name="Ma J."/>
        </authorList>
    </citation>
    <scope>NUCLEOTIDE SEQUENCE [LARGE SCALE GENOMIC DNA]</scope>
    <source>
        <strain evidence="7">JCM 17933</strain>
    </source>
</reference>
<keyword evidence="4" id="KW-0804">Transcription</keyword>
<evidence type="ECO:0000313" key="6">
    <source>
        <dbReference type="EMBL" id="GAA4518271.1"/>
    </source>
</evidence>
<evidence type="ECO:0000256" key="2">
    <source>
        <dbReference type="ARBA" id="ARBA00023015"/>
    </source>
</evidence>
<dbReference type="Pfam" id="PF03466">
    <property type="entry name" value="LysR_substrate"/>
    <property type="match status" value="1"/>
</dbReference>